<keyword evidence="4" id="KW-1185">Reference proteome</keyword>
<dbReference type="Proteomes" id="UP001218218">
    <property type="component" value="Unassembled WGS sequence"/>
</dbReference>
<reference evidence="3" key="1">
    <citation type="submission" date="2023-03" db="EMBL/GenBank/DDBJ databases">
        <title>Massive genome expansion in bonnet fungi (Mycena s.s.) driven by repeated elements and novel gene families across ecological guilds.</title>
        <authorList>
            <consortium name="Lawrence Berkeley National Laboratory"/>
            <person name="Harder C.B."/>
            <person name="Miyauchi S."/>
            <person name="Viragh M."/>
            <person name="Kuo A."/>
            <person name="Thoen E."/>
            <person name="Andreopoulos B."/>
            <person name="Lu D."/>
            <person name="Skrede I."/>
            <person name="Drula E."/>
            <person name="Henrissat B."/>
            <person name="Morin E."/>
            <person name="Kohler A."/>
            <person name="Barry K."/>
            <person name="LaButti K."/>
            <person name="Morin E."/>
            <person name="Salamov A."/>
            <person name="Lipzen A."/>
            <person name="Mereny Z."/>
            <person name="Hegedus B."/>
            <person name="Baldrian P."/>
            <person name="Stursova M."/>
            <person name="Weitz H."/>
            <person name="Taylor A."/>
            <person name="Grigoriev I.V."/>
            <person name="Nagy L.G."/>
            <person name="Martin F."/>
            <person name="Kauserud H."/>
        </authorList>
    </citation>
    <scope>NUCLEOTIDE SEQUENCE</scope>
    <source>
        <strain evidence="3">CBHHK002</strain>
    </source>
</reference>
<accession>A0AAD7A0T6</accession>
<feature type="domain" description="DUF6532" evidence="2">
    <location>
        <begin position="257"/>
        <end position="466"/>
    </location>
</feature>
<dbReference type="Pfam" id="PF20149">
    <property type="entry name" value="DUF6532"/>
    <property type="match status" value="1"/>
</dbReference>
<evidence type="ECO:0000259" key="2">
    <source>
        <dbReference type="Pfam" id="PF20149"/>
    </source>
</evidence>
<feature type="region of interest" description="Disordered" evidence="1">
    <location>
        <begin position="167"/>
        <end position="219"/>
    </location>
</feature>
<sequence>MLFSHVLRQVKAVKPTAAIKPTKLVPESNSEEHNVSDEGAPNAEEFLIEAPCVIGKKTKPVTIISDEEDNEMPDAPPCAAQNLFDDDRESDGADSLREALKRAVEDDNMAGIESDREFHEQMAKATRYIKPIAHCGRSLSTGFWSSGHELIAPDTDDEGLADVTLYNESDDKEEPAVKPKKMRKVSTAHQKKADLKRPQVRSAPQVKLEPHTAASVLSSRPEYSYPESARVVNPPPGKDARLNDQPDACKAVVHGAIMLLKSARFFENSYMQILSRTGFGKGYLIQSAKNLGGDAVYIQECLMTDPKYLAVLAGLLVDRVNIIHGSIKKVAANLAPSLYKILGLTPEATQKLVEELLKDHRYIFGVDPHTLQIKTDEPFLHSAIIAVIKQAILTSAFKAQVDHLFASTNPDYPECLELPDAMICIAITAVYATLVEYCTTGERQAINFTEAAYEDTYRNHMKTLADTRGYAPNALHQVLHRLYLETIETKSVQPLAGISATLINLVDIPGAV</sequence>
<evidence type="ECO:0000256" key="1">
    <source>
        <dbReference type="SAM" id="MobiDB-lite"/>
    </source>
</evidence>
<dbReference type="InterPro" id="IPR045341">
    <property type="entry name" value="DUF6532"/>
</dbReference>
<feature type="compositionally biased region" description="Basic residues" evidence="1">
    <location>
        <begin position="178"/>
        <end position="190"/>
    </location>
</feature>
<evidence type="ECO:0000313" key="3">
    <source>
        <dbReference type="EMBL" id="KAJ7347281.1"/>
    </source>
</evidence>
<comment type="caution">
    <text evidence="3">The sequence shown here is derived from an EMBL/GenBank/DDBJ whole genome shotgun (WGS) entry which is preliminary data.</text>
</comment>
<protein>
    <recommendedName>
        <fullName evidence="2">DUF6532 domain-containing protein</fullName>
    </recommendedName>
</protein>
<dbReference type="AlphaFoldDB" id="A0AAD7A0T6"/>
<name>A0AAD7A0T6_9AGAR</name>
<dbReference type="EMBL" id="JARIHO010000019">
    <property type="protein sequence ID" value="KAJ7347281.1"/>
    <property type="molecule type" value="Genomic_DNA"/>
</dbReference>
<organism evidence="3 4">
    <name type="scientific">Mycena albidolilacea</name>
    <dbReference type="NCBI Taxonomy" id="1033008"/>
    <lineage>
        <taxon>Eukaryota</taxon>
        <taxon>Fungi</taxon>
        <taxon>Dikarya</taxon>
        <taxon>Basidiomycota</taxon>
        <taxon>Agaricomycotina</taxon>
        <taxon>Agaricomycetes</taxon>
        <taxon>Agaricomycetidae</taxon>
        <taxon>Agaricales</taxon>
        <taxon>Marasmiineae</taxon>
        <taxon>Mycenaceae</taxon>
        <taxon>Mycena</taxon>
    </lineage>
</organism>
<evidence type="ECO:0000313" key="4">
    <source>
        <dbReference type="Proteomes" id="UP001218218"/>
    </source>
</evidence>
<gene>
    <name evidence="3" type="ORF">DFH08DRAFT_809039</name>
</gene>
<proteinExistence type="predicted"/>